<dbReference type="SMART" id="SM00962">
    <property type="entry name" value="SRP54"/>
    <property type="match status" value="1"/>
</dbReference>
<keyword evidence="11" id="KW-1006">Bacterial flagellum protein export</keyword>
<dbReference type="SUPFAM" id="SSF52540">
    <property type="entry name" value="P-loop containing nucleoside triphosphate hydrolases"/>
    <property type="match status" value="1"/>
</dbReference>
<keyword evidence="7" id="KW-1005">Bacterial flagellum biogenesis</keyword>
<dbReference type="Gene3D" id="1.20.120.1380">
    <property type="entry name" value="Flagellar FlhF biosynthesis protein, N domain"/>
    <property type="match status" value="1"/>
</dbReference>
<dbReference type="OrthoDB" id="9778554at2"/>
<evidence type="ECO:0000256" key="10">
    <source>
        <dbReference type="ARBA" id="ARBA00023136"/>
    </source>
</evidence>
<dbReference type="GO" id="GO:0005047">
    <property type="term" value="F:signal recognition particle binding"/>
    <property type="evidence" value="ECO:0007669"/>
    <property type="project" value="TreeGrafter"/>
</dbReference>
<organism evidence="17 18">
    <name type="scientific">Proteiniborus ethanoligenes</name>
    <dbReference type="NCBI Taxonomy" id="415015"/>
    <lineage>
        <taxon>Bacteria</taxon>
        <taxon>Bacillati</taxon>
        <taxon>Bacillota</taxon>
        <taxon>Clostridia</taxon>
        <taxon>Eubacteriales</taxon>
        <taxon>Proteiniborus</taxon>
    </lineage>
</organism>
<evidence type="ECO:0000256" key="7">
    <source>
        <dbReference type="ARBA" id="ARBA00022795"/>
    </source>
</evidence>
<comment type="subcellular location">
    <subcellularLocation>
        <location evidence="1">Cell membrane</location>
        <topology evidence="1">Peripheral membrane protein</topology>
        <orientation evidence="1">Cytoplasmic side</orientation>
    </subcellularLocation>
</comment>
<name>A0A1H3N4B0_9FIRM</name>
<dbReference type="SMART" id="SM00382">
    <property type="entry name" value="AAA"/>
    <property type="match status" value="1"/>
</dbReference>
<dbReference type="GO" id="GO:0005886">
    <property type="term" value="C:plasma membrane"/>
    <property type="evidence" value="ECO:0007669"/>
    <property type="project" value="UniProtKB-SubCell"/>
</dbReference>
<dbReference type="GO" id="GO:0005525">
    <property type="term" value="F:GTP binding"/>
    <property type="evidence" value="ECO:0007669"/>
    <property type="project" value="UniProtKB-UniRule"/>
</dbReference>
<keyword evidence="10" id="KW-0472">Membrane</keyword>
<evidence type="ECO:0000256" key="8">
    <source>
        <dbReference type="ARBA" id="ARBA00022927"/>
    </source>
</evidence>
<keyword evidence="17" id="KW-0969">Cilium</keyword>
<dbReference type="CDD" id="cd17873">
    <property type="entry name" value="FlhF"/>
    <property type="match status" value="1"/>
</dbReference>
<evidence type="ECO:0000256" key="4">
    <source>
        <dbReference type="ARBA" id="ARBA00022448"/>
    </source>
</evidence>
<gene>
    <name evidence="17" type="ORF">SAMN05660462_01005</name>
</gene>
<evidence type="ECO:0000259" key="15">
    <source>
        <dbReference type="SMART" id="SM00382"/>
    </source>
</evidence>
<evidence type="ECO:0000256" key="14">
    <source>
        <dbReference type="SAM" id="Coils"/>
    </source>
</evidence>
<dbReference type="Proteomes" id="UP000198625">
    <property type="component" value="Unassembled WGS sequence"/>
</dbReference>
<keyword evidence="17" id="KW-0966">Cell projection</keyword>
<keyword evidence="9" id="KW-0342">GTP-binding</keyword>
<dbReference type="InterPro" id="IPR000897">
    <property type="entry name" value="SRP54_GTPase_dom"/>
</dbReference>
<evidence type="ECO:0000256" key="5">
    <source>
        <dbReference type="ARBA" id="ARBA00022475"/>
    </source>
</evidence>
<evidence type="ECO:0000256" key="9">
    <source>
        <dbReference type="ARBA" id="ARBA00023134"/>
    </source>
</evidence>
<keyword evidence="8" id="KW-0653">Protein transport</keyword>
<dbReference type="InterPro" id="IPR047040">
    <property type="entry name" value="FlhF__GTPase_dom"/>
</dbReference>
<feature type="coiled-coil region" evidence="14">
    <location>
        <begin position="44"/>
        <end position="108"/>
    </location>
</feature>
<keyword evidence="14" id="KW-0175">Coiled coil</keyword>
<dbReference type="NCBIfam" id="TIGR03499">
    <property type="entry name" value="FlhF"/>
    <property type="match status" value="1"/>
</dbReference>
<dbReference type="FunFam" id="3.40.50.300:FF:000695">
    <property type="entry name" value="Flagellar biosynthesis regulator FlhF"/>
    <property type="match status" value="1"/>
</dbReference>
<dbReference type="PANTHER" id="PTHR43134">
    <property type="entry name" value="SIGNAL RECOGNITION PARTICLE RECEPTOR SUBUNIT ALPHA"/>
    <property type="match status" value="1"/>
</dbReference>
<evidence type="ECO:0000256" key="1">
    <source>
        <dbReference type="ARBA" id="ARBA00004413"/>
    </source>
</evidence>
<protein>
    <recommendedName>
        <fullName evidence="3 13">Flagellar biosynthesis protein FlhF</fullName>
    </recommendedName>
</protein>
<dbReference type="InterPro" id="IPR003593">
    <property type="entry name" value="AAA+_ATPase"/>
</dbReference>
<keyword evidence="17" id="KW-0282">Flagellum</keyword>
<dbReference type="AlphaFoldDB" id="A0A1H3N4B0"/>
<keyword evidence="6" id="KW-0547">Nucleotide-binding</keyword>
<keyword evidence="5" id="KW-1003">Cell membrane</keyword>
<evidence type="ECO:0000313" key="18">
    <source>
        <dbReference type="Proteomes" id="UP000198625"/>
    </source>
</evidence>
<dbReference type="GO" id="GO:0044781">
    <property type="term" value="P:bacterial-type flagellum organization"/>
    <property type="evidence" value="ECO:0007669"/>
    <property type="project" value="UniProtKB-UniRule"/>
</dbReference>
<dbReference type="GO" id="GO:0006614">
    <property type="term" value="P:SRP-dependent cotranslational protein targeting to membrane"/>
    <property type="evidence" value="ECO:0007669"/>
    <property type="project" value="UniProtKB-UniRule"/>
</dbReference>
<sequence>MKIKRFIGNTTQEAMYKLKKELGPEAIILHTRTIKQPGFLGIFKKNLVEVVAAVEENNKTYTRNAERLENSFNNSINNSRIENSINMKNDLEIEINKIKSMMESLVNTLDIGKSQLPDKLSKYLRLLTSNGVKEEIAFEILNKINDQINVSNKDNKTIYEIIAYNIKEYLGEPAPINHDGKQKIIFFVGPTGVGKTTTLAKIAAYFSLEKNYSIGMITSDTYRIAAVEQLKIYAEIMKIPLKVVYEIKDFYKSLSNFREEDLILVDTAGRNHKNTEQMNEIKELIESVNNKEVHLVINAATDMKTINDIFEKYSFIDDYKVIFTKIDEADNLGNVLNAKYYFNNKISYLTNGQNVPDDIEVPDMEKLSRKLIGELKDV</sequence>
<evidence type="ECO:0000256" key="6">
    <source>
        <dbReference type="ARBA" id="ARBA00022741"/>
    </source>
</evidence>
<evidence type="ECO:0000259" key="16">
    <source>
        <dbReference type="SMART" id="SM00962"/>
    </source>
</evidence>
<dbReference type="Gene3D" id="3.40.50.300">
    <property type="entry name" value="P-loop containing nucleotide triphosphate hydrolases"/>
    <property type="match status" value="1"/>
</dbReference>
<dbReference type="EMBL" id="FNQE01000009">
    <property type="protein sequence ID" value="SDY83777.1"/>
    <property type="molecule type" value="Genomic_DNA"/>
</dbReference>
<dbReference type="STRING" id="415015.SAMN05660462_01005"/>
<comment type="similarity">
    <text evidence="2">Belongs to the GTP-binding SRP family.</text>
</comment>
<evidence type="ECO:0000313" key="17">
    <source>
        <dbReference type="EMBL" id="SDY83777.1"/>
    </source>
</evidence>
<keyword evidence="18" id="KW-1185">Reference proteome</keyword>
<proteinExistence type="inferred from homology"/>
<evidence type="ECO:0000256" key="3">
    <source>
        <dbReference type="ARBA" id="ARBA00014919"/>
    </source>
</evidence>
<dbReference type="GO" id="GO:0003924">
    <property type="term" value="F:GTPase activity"/>
    <property type="evidence" value="ECO:0007669"/>
    <property type="project" value="UniProtKB-UniRule"/>
</dbReference>
<feature type="domain" description="AAA+ ATPase" evidence="15">
    <location>
        <begin position="181"/>
        <end position="327"/>
    </location>
</feature>
<evidence type="ECO:0000256" key="13">
    <source>
        <dbReference type="NCBIfam" id="TIGR03499"/>
    </source>
</evidence>
<evidence type="ECO:0000256" key="11">
    <source>
        <dbReference type="ARBA" id="ARBA00023225"/>
    </source>
</evidence>
<evidence type="ECO:0000256" key="12">
    <source>
        <dbReference type="ARBA" id="ARBA00025337"/>
    </source>
</evidence>
<dbReference type="GO" id="GO:0015031">
    <property type="term" value="P:protein transport"/>
    <property type="evidence" value="ECO:0007669"/>
    <property type="project" value="UniProtKB-KW"/>
</dbReference>
<dbReference type="Pfam" id="PF00448">
    <property type="entry name" value="SRP54"/>
    <property type="match status" value="1"/>
</dbReference>
<dbReference type="InterPro" id="IPR020006">
    <property type="entry name" value="FlhF"/>
</dbReference>
<dbReference type="PANTHER" id="PTHR43134:SF3">
    <property type="entry name" value="FLAGELLAR BIOSYNTHESIS PROTEIN FLHF"/>
    <property type="match status" value="1"/>
</dbReference>
<reference evidence="17 18" key="1">
    <citation type="submission" date="2016-10" db="EMBL/GenBank/DDBJ databases">
        <authorList>
            <person name="de Groot N.N."/>
        </authorList>
    </citation>
    <scope>NUCLEOTIDE SEQUENCE [LARGE SCALE GENOMIC DNA]</scope>
    <source>
        <strain evidence="17 18">DSM 21650</strain>
    </source>
</reference>
<accession>A0A1H3N4B0</accession>
<evidence type="ECO:0000256" key="2">
    <source>
        <dbReference type="ARBA" id="ARBA00008531"/>
    </source>
</evidence>
<comment type="function">
    <text evidence="12">Necessary for flagellar biosynthesis. May be involved in translocation of the flagellum.</text>
</comment>
<feature type="domain" description="SRP54-type proteins GTP-binding" evidence="16">
    <location>
        <begin position="182"/>
        <end position="373"/>
    </location>
</feature>
<keyword evidence="4" id="KW-0813">Transport</keyword>
<dbReference type="InterPro" id="IPR027417">
    <property type="entry name" value="P-loop_NTPase"/>
</dbReference>
<dbReference type="RefSeq" id="WP_091728054.1">
    <property type="nucleotide sequence ID" value="NZ_FNQE01000009.1"/>
</dbReference>